<accession>A0A518I8Z5</accession>
<proteinExistence type="predicted"/>
<dbReference type="InterPro" id="IPR053745">
    <property type="entry name" value="Viral_Tail_Comp_sf"/>
</dbReference>
<dbReference type="KEGG" id="gfm:Enr17x_15530"/>
<dbReference type="Gene3D" id="3.30.2000.30">
    <property type="match status" value="1"/>
</dbReference>
<keyword evidence="2" id="KW-1185">Reference proteome</keyword>
<dbReference type="Proteomes" id="UP000318313">
    <property type="component" value="Chromosome"/>
</dbReference>
<name>A0A518I8Z5_9PLAN</name>
<dbReference type="EMBL" id="CP037452">
    <property type="protein sequence ID" value="QDV49534.1"/>
    <property type="molecule type" value="Genomic_DNA"/>
</dbReference>
<organism evidence="1 2">
    <name type="scientific">Gimesia fumaroli</name>
    <dbReference type="NCBI Taxonomy" id="2527976"/>
    <lineage>
        <taxon>Bacteria</taxon>
        <taxon>Pseudomonadati</taxon>
        <taxon>Planctomycetota</taxon>
        <taxon>Planctomycetia</taxon>
        <taxon>Planctomycetales</taxon>
        <taxon>Planctomycetaceae</taxon>
        <taxon>Gimesia</taxon>
    </lineage>
</organism>
<sequence>MSLDEPQKALWTALKEDSGLTALIGESRVRRGWPNSTPVFPFISLQWNSNTSIPGATYVGRRRINLQINIYSIDPHLNEQVEGYLINNYSIPLKKPAGIESTNYRITEMHQVDDSHALEFKIDTEDNFIQHLASSWRLTVKPKSEGV</sequence>
<evidence type="ECO:0000313" key="2">
    <source>
        <dbReference type="Proteomes" id="UP000318313"/>
    </source>
</evidence>
<dbReference type="AlphaFoldDB" id="A0A518I8Z5"/>
<protein>
    <recommendedName>
        <fullName evidence="3">DUF3168 domain-containing protein</fullName>
    </recommendedName>
</protein>
<evidence type="ECO:0000313" key="1">
    <source>
        <dbReference type="EMBL" id="QDV49534.1"/>
    </source>
</evidence>
<gene>
    <name evidence="1" type="ORF">Enr17x_15530</name>
</gene>
<reference evidence="1 2" key="1">
    <citation type="submission" date="2019-03" db="EMBL/GenBank/DDBJ databases">
        <title>Deep-cultivation of Planctomycetes and their phenomic and genomic characterization uncovers novel biology.</title>
        <authorList>
            <person name="Wiegand S."/>
            <person name="Jogler M."/>
            <person name="Boedeker C."/>
            <person name="Pinto D."/>
            <person name="Vollmers J."/>
            <person name="Rivas-Marin E."/>
            <person name="Kohn T."/>
            <person name="Peeters S.H."/>
            <person name="Heuer A."/>
            <person name="Rast P."/>
            <person name="Oberbeckmann S."/>
            <person name="Bunk B."/>
            <person name="Jeske O."/>
            <person name="Meyerdierks A."/>
            <person name="Storesund J.E."/>
            <person name="Kallscheuer N."/>
            <person name="Luecker S."/>
            <person name="Lage O.M."/>
            <person name="Pohl T."/>
            <person name="Merkel B.J."/>
            <person name="Hornburger P."/>
            <person name="Mueller R.-W."/>
            <person name="Bruemmer F."/>
            <person name="Labrenz M."/>
            <person name="Spormann A.M."/>
            <person name="Op den Camp H."/>
            <person name="Overmann J."/>
            <person name="Amann R."/>
            <person name="Jetten M.S.M."/>
            <person name="Mascher T."/>
            <person name="Medema M.H."/>
            <person name="Devos D.P."/>
            <person name="Kaster A.-K."/>
            <person name="Ovreas L."/>
            <person name="Rohde M."/>
            <person name="Galperin M.Y."/>
            <person name="Jogler C."/>
        </authorList>
    </citation>
    <scope>NUCLEOTIDE SEQUENCE [LARGE SCALE GENOMIC DNA]</scope>
    <source>
        <strain evidence="1 2">Enr17</strain>
    </source>
</reference>
<dbReference type="RefSeq" id="WP_145307364.1">
    <property type="nucleotide sequence ID" value="NZ_CP037452.1"/>
</dbReference>
<evidence type="ECO:0008006" key="3">
    <source>
        <dbReference type="Google" id="ProtNLM"/>
    </source>
</evidence>